<comment type="subcellular location">
    <subcellularLocation>
        <location evidence="1 7">Cell membrane</location>
        <topology evidence="1 7">Multi-pass membrane protein</topology>
    </subcellularLocation>
</comment>
<evidence type="ECO:0000256" key="5">
    <source>
        <dbReference type="ARBA" id="ARBA00022989"/>
    </source>
</evidence>
<keyword evidence="2 7" id="KW-0813">Transport</keyword>
<dbReference type="CDD" id="cd06261">
    <property type="entry name" value="TM_PBP2"/>
    <property type="match status" value="1"/>
</dbReference>
<dbReference type="eggNOG" id="COG0395">
    <property type="taxonomic scope" value="Bacteria"/>
</dbReference>
<dbReference type="Proteomes" id="UP000000271">
    <property type="component" value="Chromosome"/>
</dbReference>
<protein>
    <submittedName>
        <fullName evidence="9">Binding-protein-dependent transport systems inner membrane component</fullName>
    </submittedName>
</protein>
<evidence type="ECO:0000313" key="9">
    <source>
        <dbReference type="EMBL" id="ADH97877.1"/>
    </source>
</evidence>
<keyword evidence="6 7" id="KW-0472">Membrane</keyword>
<dbReference type="InterPro" id="IPR000515">
    <property type="entry name" value="MetI-like"/>
</dbReference>
<evidence type="ECO:0000313" key="10">
    <source>
        <dbReference type="Proteomes" id="UP000000271"/>
    </source>
</evidence>
<dbReference type="HOGENOM" id="CLU_016047_1_1_9"/>
<evidence type="ECO:0000256" key="1">
    <source>
        <dbReference type="ARBA" id="ARBA00004651"/>
    </source>
</evidence>
<dbReference type="PROSITE" id="PS50928">
    <property type="entry name" value="ABC_TM1"/>
    <property type="match status" value="1"/>
</dbReference>
<keyword evidence="3" id="KW-1003">Cell membrane</keyword>
<dbReference type="GO" id="GO:0055085">
    <property type="term" value="P:transmembrane transport"/>
    <property type="evidence" value="ECO:0007669"/>
    <property type="project" value="InterPro"/>
</dbReference>
<reference evidence="9" key="1">
    <citation type="submission" date="2009-10" db="EMBL/GenBank/DDBJ databases">
        <title>Complete sequence of Bacillus selenitireducens MLS10.</title>
        <authorList>
            <consortium name="US DOE Joint Genome Institute"/>
            <person name="Lucas S."/>
            <person name="Copeland A."/>
            <person name="Lapidus A."/>
            <person name="Glavina del Rio T."/>
            <person name="Dalin E."/>
            <person name="Tice H."/>
            <person name="Bruce D."/>
            <person name="Goodwin L."/>
            <person name="Pitluck S."/>
            <person name="Sims D."/>
            <person name="Brettin T."/>
            <person name="Detter J.C."/>
            <person name="Han C."/>
            <person name="Larimer F."/>
            <person name="Land M."/>
            <person name="Hauser L."/>
            <person name="Kyrpides N."/>
            <person name="Ovchinnikova G."/>
            <person name="Stolz J."/>
        </authorList>
    </citation>
    <scope>NUCLEOTIDE SEQUENCE [LARGE SCALE GENOMIC DNA]</scope>
    <source>
        <strain evidence="9">MLS10</strain>
    </source>
</reference>
<feature type="transmembrane region" description="Helical" evidence="7">
    <location>
        <begin position="189"/>
        <end position="211"/>
    </location>
</feature>
<dbReference type="GO" id="GO:0005886">
    <property type="term" value="C:plasma membrane"/>
    <property type="evidence" value="ECO:0007669"/>
    <property type="project" value="UniProtKB-SubCell"/>
</dbReference>
<proteinExistence type="inferred from homology"/>
<dbReference type="STRING" id="439292.Bsel_0337"/>
<dbReference type="InterPro" id="IPR035906">
    <property type="entry name" value="MetI-like_sf"/>
</dbReference>
<feature type="transmembrane region" description="Helical" evidence="7">
    <location>
        <begin position="12"/>
        <end position="39"/>
    </location>
</feature>
<dbReference type="KEGG" id="bse:Bsel_0337"/>
<feature type="domain" description="ABC transmembrane type-1" evidence="8">
    <location>
        <begin position="79"/>
        <end position="268"/>
    </location>
</feature>
<keyword evidence="10" id="KW-1185">Reference proteome</keyword>
<feature type="transmembrane region" description="Helical" evidence="7">
    <location>
        <begin position="249"/>
        <end position="268"/>
    </location>
</feature>
<accession>D6XWN5</accession>
<dbReference type="PANTHER" id="PTHR43744:SF2">
    <property type="entry name" value="ARABINOOLIGOSACCHARIDES TRANSPORT SYSTEM PERMEASE PROTEIN ARAQ"/>
    <property type="match status" value="1"/>
</dbReference>
<evidence type="ECO:0000256" key="2">
    <source>
        <dbReference type="ARBA" id="ARBA00022448"/>
    </source>
</evidence>
<name>D6XWN5_BACIE</name>
<dbReference type="RefSeq" id="WP_013171306.1">
    <property type="nucleotide sequence ID" value="NC_014219.1"/>
</dbReference>
<keyword evidence="4 7" id="KW-0812">Transmembrane</keyword>
<evidence type="ECO:0000259" key="8">
    <source>
        <dbReference type="PROSITE" id="PS50928"/>
    </source>
</evidence>
<gene>
    <name evidence="9" type="ordered locus">Bsel_0337</name>
</gene>
<sequence length="283" mass="31625">MMKQKNRNDKLISISLFVFFTIVAIVALFPVASLVVAAFSPASDLMRFGLTAELFFSAWDFTNMNAIFSGEGGNYWQWYLNSLIISGGLIIVSLFFSSMVGYALALYEFKGQRFVFVLVLLIVMIPFEILMLPLFRLMTSLQLVDTYIAVMLPLIVAPIAVFFFRQYAIGLPKELMESARVDGCTEYGIFFKIMAPLMLPSFAAMAILQGLTSWNNFLWPLLVLRSNDMFTLPVGLATLLTPYGNNYEVLFSGAVLSIIPIIILFLFFQKFFIAGLTSGGVKG</sequence>
<comment type="similarity">
    <text evidence="7">Belongs to the binding-protein-dependent transport system permease family.</text>
</comment>
<dbReference type="EMBL" id="CP001791">
    <property type="protein sequence ID" value="ADH97877.1"/>
    <property type="molecule type" value="Genomic_DNA"/>
</dbReference>
<feature type="transmembrane region" description="Helical" evidence="7">
    <location>
        <begin position="114"/>
        <end position="135"/>
    </location>
</feature>
<keyword evidence="5 7" id="KW-1133">Transmembrane helix</keyword>
<feature type="transmembrane region" description="Helical" evidence="7">
    <location>
        <begin position="83"/>
        <end position="107"/>
    </location>
</feature>
<dbReference type="PANTHER" id="PTHR43744">
    <property type="entry name" value="ABC TRANSPORTER PERMEASE PROTEIN MG189-RELATED-RELATED"/>
    <property type="match status" value="1"/>
</dbReference>
<dbReference type="AlphaFoldDB" id="D6XWN5"/>
<evidence type="ECO:0000256" key="3">
    <source>
        <dbReference type="ARBA" id="ARBA00022475"/>
    </source>
</evidence>
<evidence type="ECO:0000256" key="7">
    <source>
        <dbReference type="RuleBase" id="RU363032"/>
    </source>
</evidence>
<dbReference type="SUPFAM" id="SSF161098">
    <property type="entry name" value="MetI-like"/>
    <property type="match status" value="1"/>
</dbReference>
<evidence type="ECO:0000256" key="6">
    <source>
        <dbReference type="ARBA" id="ARBA00023136"/>
    </source>
</evidence>
<organism evidence="9 10">
    <name type="scientific">Bacillus selenitireducens (strain ATCC 700615 / DSM 15326 / MLS10)</name>
    <dbReference type="NCBI Taxonomy" id="439292"/>
    <lineage>
        <taxon>Bacteria</taxon>
        <taxon>Bacillati</taxon>
        <taxon>Bacillota</taxon>
        <taxon>Bacilli</taxon>
        <taxon>Bacillales</taxon>
        <taxon>Bacillaceae</taxon>
        <taxon>Salisediminibacterium</taxon>
    </lineage>
</organism>
<dbReference type="Gene3D" id="1.10.3720.10">
    <property type="entry name" value="MetI-like"/>
    <property type="match status" value="1"/>
</dbReference>
<feature type="transmembrane region" description="Helical" evidence="7">
    <location>
        <begin position="147"/>
        <end position="168"/>
    </location>
</feature>
<evidence type="ECO:0000256" key="4">
    <source>
        <dbReference type="ARBA" id="ARBA00022692"/>
    </source>
</evidence>
<dbReference type="Pfam" id="PF00528">
    <property type="entry name" value="BPD_transp_1"/>
    <property type="match status" value="1"/>
</dbReference>